<dbReference type="Gene3D" id="3.40.50.11590">
    <property type="match status" value="1"/>
</dbReference>
<dbReference type="InterPro" id="IPR007161">
    <property type="entry name" value="DUF364"/>
</dbReference>
<proteinExistence type="predicted"/>
<evidence type="ECO:0000259" key="1">
    <source>
        <dbReference type="Pfam" id="PF04016"/>
    </source>
</evidence>
<gene>
    <name evidence="2" type="ORF">ASZ90_002900</name>
</gene>
<evidence type="ECO:0000313" key="2">
    <source>
        <dbReference type="EMBL" id="KUG27264.1"/>
    </source>
</evidence>
<reference evidence="2" key="1">
    <citation type="journal article" date="2015" name="Proc. Natl. Acad. Sci. U.S.A.">
        <title>Networks of energetic and metabolic interactions define dynamics in microbial communities.</title>
        <authorList>
            <person name="Embree M."/>
            <person name="Liu J.K."/>
            <person name="Al-Bassam M.M."/>
            <person name="Zengler K."/>
        </authorList>
    </citation>
    <scope>NUCLEOTIDE SEQUENCE</scope>
</reference>
<dbReference type="Pfam" id="PF04016">
    <property type="entry name" value="DUF364"/>
    <property type="match status" value="1"/>
</dbReference>
<dbReference type="EMBL" id="LNQE01000345">
    <property type="protein sequence ID" value="KUG27264.1"/>
    <property type="molecule type" value="Genomic_DNA"/>
</dbReference>
<name>A0A0W8G278_9ZZZZ</name>
<accession>A0A0W8G278</accession>
<sequence>MNRHPSALEMLQKKAVQIWEREGLLLQPITIKARTLSTQEAIGDPEGDDFPLQKGKERLMEAAFLGSRGQAFTDQFGDFSGSLADVAAMPLVNNFRRAVLVCAVNATARHLGLCDRTIHCRDKEPGQCAELFGEHLSARFGAPHIAQVGFQPKIIEALAKRFELRVLDLDPDNIGTVRHGAPIEGPQQQDEVLAWADVLVVTGTTLANDSIGGFLGEKPVVFYGTTIAGAAALLGLERFCALAA</sequence>
<organism evidence="2">
    <name type="scientific">hydrocarbon metagenome</name>
    <dbReference type="NCBI Taxonomy" id="938273"/>
    <lineage>
        <taxon>unclassified sequences</taxon>
        <taxon>metagenomes</taxon>
        <taxon>ecological metagenomes</taxon>
    </lineage>
</organism>
<feature type="domain" description="Putative heavy-metal chelation" evidence="1">
    <location>
        <begin position="144"/>
        <end position="215"/>
    </location>
</feature>
<dbReference type="SUPFAM" id="SSF159713">
    <property type="entry name" value="Dhaf3308-like"/>
    <property type="match status" value="1"/>
</dbReference>
<dbReference type="AlphaFoldDB" id="A0A0W8G278"/>
<comment type="caution">
    <text evidence="2">The sequence shown here is derived from an EMBL/GenBank/DDBJ whole genome shotgun (WGS) entry which is preliminary data.</text>
</comment>
<protein>
    <recommendedName>
        <fullName evidence="1">Putative heavy-metal chelation domain-containing protein</fullName>
    </recommendedName>
</protein>